<dbReference type="OrthoDB" id="9803907at2"/>
<evidence type="ECO:0000256" key="1">
    <source>
        <dbReference type="PROSITE-ProRule" id="PRU00409"/>
    </source>
</evidence>
<proteinExistence type="predicted"/>
<dbReference type="InterPro" id="IPR011761">
    <property type="entry name" value="ATP-grasp"/>
</dbReference>
<organism evidence="3 4">
    <name type="scientific">Niabella soli DSM 19437</name>
    <dbReference type="NCBI Taxonomy" id="929713"/>
    <lineage>
        <taxon>Bacteria</taxon>
        <taxon>Pseudomonadati</taxon>
        <taxon>Bacteroidota</taxon>
        <taxon>Chitinophagia</taxon>
        <taxon>Chitinophagales</taxon>
        <taxon>Chitinophagaceae</taxon>
        <taxon>Niabella</taxon>
    </lineage>
</organism>
<dbReference type="AlphaFoldDB" id="W0F6I0"/>
<dbReference type="Pfam" id="PF02655">
    <property type="entry name" value="ATP-grasp_3"/>
    <property type="match status" value="1"/>
</dbReference>
<keyword evidence="1" id="KW-0067">ATP-binding</keyword>
<dbReference type="InterPro" id="IPR013815">
    <property type="entry name" value="ATP_grasp_subdomain_1"/>
</dbReference>
<dbReference type="GO" id="GO:0005524">
    <property type="term" value="F:ATP binding"/>
    <property type="evidence" value="ECO:0007669"/>
    <property type="project" value="UniProtKB-UniRule"/>
</dbReference>
<dbReference type="PROSITE" id="PS50975">
    <property type="entry name" value="ATP_GRASP"/>
    <property type="match status" value="1"/>
</dbReference>
<dbReference type="Gene3D" id="3.30.470.20">
    <property type="entry name" value="ATP-grasp fold, B domain"/>
    <property type="match status" value="1"/>
</dbReference>
<dbReference type="STRING" id="929713.NIASO_01085"/>
<dbReference type="GO" id="GO:0046872">
    <property type="term" value="F:metal ion binding"/>
    <property type="evidence" value="ECO:0007669"/>
    <property type="project" value="InterPro"/>
</dbReference>
<dbReference type="Proteomes" id="UP000003586">
    <property type="component" value="Chromosome"/>
</dbReference>
<dbReference type="InterPro" id="IPR003806">
    <property type="entry name" value="ATP-grasp_PylC-type"/>
</dbReference>
<dbReference type="SUPFAM" id="SSF56059">
    <property type="entry name" value="Glutathione synthetase ATP-binding domain-like"/>
    <property type="match status" value="1"/>
</dbReference>
<keyword evidence="1" id="KW-0547">Nucleotide-binding</keyword>
<dbReference type="Gene3D" id="3.30.1490.20">
    <property type="entry name" value="ATP-grasp fold, A domain"/>
    <property type="match status" value="1"/>
</dbReference>
<keyword evidence="4" id="KW-1185">Reference proteome</keyword>
<evidence type="ECO:0000313" key="4">
    <source>
        <dbReference type="Proteomes" id="UP000003586"/>
    </source>
</evidence>
<dbReference type="EMBL" id="CP007035">
    <property type="protein sequence ID" value="AHF17064.1"/>
    <property type="molecule type" value="Genomic_DNA"/>
</dbReference>
<dbReference type="HOGENOM" id="CLU_727259_0_0_10"/>
<accession>W0F6I0</accession>
<sequence length="386" mass="45509">MSSVLIVCRGNWDTCTEIPYILKKGGYSRVDIYCSDQSWLICNKFYDTWYKSETSDQKFIEGLRGVLNQHPYDWVILGDEIALNLFNHEIKTDSEFLKIMPLTKPEHRWVLSSKIGLSRFCKKNNIPCPGYQVYGKESDCEKIKNDLRFPVVIKADFGWGGDGMFISETYDTFVRAIHKLPVHKHVLVQEYIEGTEFPVEALFSNGKLLMYQTSSIRKFSGHRFSFTTQRDYFPCPDLKDYLEDLGEKLGLNGFTSIGYMFDPRDGTYNLIEVDMRPNSWTAMGRFLSPDLLDAIRYLSEKNPAVPFQQKGMKNKTKHLALFYKDFRRAYWEKDWKTVVWWIFDVKGFWRYIPFYDSKLLRKVTFSIFNEIFLAYKAKYFPRKTKP</sequence>
<dbReference type="KEGG" id="nso:NIASO_01085"/>
<protein>
    <recommendedName>
        <fullName evidence="2">ATP-grasp domain-containing protein</fullName>
    </recommendedName>
</protein>
<gene>
    <name evidence="3" type="ORF">NIASO_01085</name>
</gene>
<dbReference type="eggNOG" id="COG0151">
    <property type="taxonomic scope" value="Bacteria"/>
</dbReference>
<evidence type="ECO:0000313" key="3">
    <source>
        <dbReference type="EMBL" id="AHF17064.1"/>
    </source>
</evidence>
<name>W0F6I0_9BACT</name>
<reference evidence="3" key="1">
    <citation type="submission" date="2013-12" db="EMBL/GenBank/DDBJ databases">
        <authorList>
            <consortium name="DOE Joint Genome Institute"/>
            <person name="Eisen J."/>
            <person name="Huntemann M."/>
            <person name="Han J."/>
            <person name="Chen A."/>
            <person name="Kyrpides N."/>
            <person name="Mavromatis K."/>
            <person name="Markowitz V."/>
            <person name="Palaniappan K."/>
            <person name="Ivanova N."/>
            <person name="Schaumberg A."/>
            <person name="Pati A."/>
            <person name="Liolios K."/>
            <person name="Nordberg H.P."/>
            <person name="Cantor M.N."/>
            <person name="Hua S.X."/>
            <person name="Woyke T."/>
        </authorList>
    </citation>
    <scope>NUCLEOTIDE SEQUENCE [LARGE SCALE GENOMIC DNA]</scope>
    <source>
        <strain evidence="3">JS13-8</strain>
    </source>
</reference>
<evidence type="ECO:0000259" key="2">
    <source>
        <dbReference type="PROSITE" id="PS50975"/>
    </source>
</evidence>
<feature type="domain" description="ATP-grasp" evidence="2">
    <location>
        <begin position="118"/>
        <end position="300"/>
    </location>
</feature>